<name>A0A328ABL4_9CAUL</name>
<evidence type="ECO:0000256" key="4">
    <source>
        <dbReference type="ARBA" id="ARBA00022989"/>
    </source>
</evidence>
<keyword evidence="2" id="KW-1003">Cell membrane</keyword>
<gene>
    <name evidence="8" type="ORF">DJ017_18760</name>
</gene>
<dbReference type="PANTHER" id="PTHR47755">
    <property type="entry name" value="CELL DIVISION PROTEIN FTSX"/>
    <property type="match status" value="1"/>
</dbReference>
<reference evidence="9" key="1">
    <citation type="submission" date="2018-05" db="EMBL/GenBank/DDBJ databases">
        <authorList>
            <person name="Li X."/>
        </authorList>
    </citation>
    <scope>NUCLEOTIDE SEQUENCE [LARGE SCALE GENOMIC DNA]</scope>
    <source>
        <strain evidence="9">LX32</strain>
    </source>
</reference>
<keyword evidence="4 6" id="KW-1133">Transmembrane helix</keyword>
<feature type="transmembrane region" description="Helical" evidence="6">
    <location>
        <begin position="25"/>
        <end position="45"/>
    </location>
</feature>
<keyword evidence="3 6" id="KW-0812">Transmembrane</keyword>
<dbReference type="Pfam" id="PF02687">
    <property type="entry name" value="FtsX"/>
    <property type="match status" value="1"/>
</dbReference>
<dbReference type="Proteomes" id="UP000249254">
    <property type="component" value="Unassembled WGS sequence"/>
</dbReference>
<feature type="transmembrane region" description="Helical" evidence="6">
    <location>
        <begin position="266"/>
        <end position="288"/>
    </location>
</feature>
<dbReference type="RefSeq" id="WP_111530419.1">
    <property type="nucleotide sequence ID" value="NZ_JBHRSG010000003.1"/>
</dbReference>
<comment type="caution">
    <text evidence="8">The sequence shown here is derived from an EMBL/GenBank/DDBJ whole genome shotgun (WGS) entry which is preliminary data.</text>
</comment>
<accession>A0A328ABL4</accession>
<sequence length="296" mass="30217">MSAFDPARWRPAPLLPRDGGRSGSLLFVVAVLCFLACLTAIGVLASDRAARGWVGQLGGEATVIVRPKRGETPDAAAARAAEALAGAPGVTEARALEPQKAYDLIRPWLGDITDLEDLPVPRLVTVVLDPKAPATAPRLAQALKAQDIDASVDDHSVWIKDIERSANLARGLGAAVFALIALAAGAVIAFATQAGLAARKDVVEVLHLSGAEDSYIAGLFQLKFARTAVVGGVIGAGVAAVLGAGLRLAGGTQGLTPALPIAWSDLAVVLVCPLAAALVAAVAARLTASALIRDME</sequence>
<evidence type="ECO:0000256" key="2">
    <source>
        <dbReference type="ARBA" id="ARBA00022475"/>
    </source>
</evidence>
<evidence type="ECO:0000256" key="6">
    <source>
        <dbReference type="SAM" id="Phobius"/>
    </source>
</evidence>
<proteinExistence type="predicted"/>
<dbReference type="OrthoDB" id="9814843at2"/>
<evidence type="ECO:0000256" key="1">
    <source>
        <dbReference type="ARBA" id="ARBA00004651"/>
    </source>
</evidence>
<evidence type="ECO:0000313" key="8">
    <source>
        <dbReference type="EMBL" id="RAK51857.1"/>
    </source>
</evidence>
<dbReference type="AlphaFoldDB" id="A0A328ABL4"/>
<evidence type="ECO:0000256" key="5">
    <source>
        <dbReference type="ARBA" id="ARBA00023136"/>
    </source>
</evidence>
<dbReference type="GO" id="GO:0005886">
    <property type="term" value="C:plasma membrane"/>
    <property type="evidence" value="ECO:0007669"/>
    <property type="project" value="UniProtKB-SubCell"/>
</dbReference>
<dbReference type="PANTHER" id="PTHR47755:SF1">
    <property type="entry name" value="CELL DIVISION PROTEIN FTSX"/>
    <property type="match status" value="1"/>
</dbReference>
<feature type="transmembrane region" description="Helical" evidence="6">
    <location>
        <begin position="224"/>
        <end position="246"/>
    </location>
</feature>
<evidence type="ECO:0000313" key="9">
    <source>
        <dbReference type="Proteomes" id="UP000249254"/>
    </source>
</evidence>
<protein>
    <submittedName>
        <fullName evidence="8">ABC transporter permease</fullName>
    </submittedName>
</protein>
<feature type="transmembrane region" description="Helical" evidence="6">
    <location>
        <begin position="172"/>
        <end position="191"/>
    </location>
</feature>
<comment type="subcellular location">
    <subcellularLocation>
        <location evidence="1">Cell membrane</location>
        <topology evidence="1">Multi-pass membrane protein</topology>
    </subcellularLocation>
</comment>
<dbReference type="InterPro" id="IPR003838">
    <property type="entry name" value="ABC3_permease_C"/>
</dbReference>
<dbReference type="EMBL" id="QFYQ01000002">
    <property type="protein sequence ID" value="RAK51857.1"/>
    <property type="molecule type" value="Genomic_DNA"/>
</dbReference>
<evidence type="ECO:0000259" key="7">
    <source>
        <dbReference type="Pfam" id="PF02687"/>
    </source>
</evidence>
<keyword evidence="9" id="KW-1185">Reference proteome</keyword>
<dbReference type="InterPro" id="IPR004513">
    <property type="entry name" value="FtsX"/>
</dbReference>
<keyword evidence="5 6" id="KW-0472">Membrane</keyword>
<dbReference type="GO" id="GO:0032153">
    <property type="term" value="C:cell division site"/>
    <property type="evidence" value="ECO:0007669"/>
    <property type="project" value="TreeGrafter"/>
</dbReference>
<feature type="domain" description="ABC3 transporter permease C-terminal" evidence="7">
    <location>
        <begin position="175"/>
        <end position="287"/>
    </location>
</feature>
<dbReference type="GO" id="GO:0051301">
    <property type="term" value="P:cell division"/>
    <property type="evidence" value="ECO:0007669"/>
    <property type="project" value="InterPro"/>
</dbReference>
<evidence type="ECO:0000256" key="3">
    <source>
        <dbReference type="ARBA" id="ARBA00022692"/>
    </source>
</evidence>
<organism evidence="8 9">
    <name type="scientific">Phenylobacterium soli</name>
    <dbReference type="NCBI Taxonomy" id="2170551"/>
    <lineage>
        <taxon>Bacteria</taxon>
        <taxon>Pseudomonadati</taxon>
        <taxon>Pseudomonadota</taxon>
        <taxon>Alphaproteobacteria</taxon>
        <taxon>Caulobacterales</taxon>
        <taxon>Caulobacteraceae</taxon>
        <taxon>Phenylobacterium</taxon>
    </lineage>
</organism>